<evidence type="ECO:0000256" key="5">
    <source>
        <dbReference type="ARBA" id="ARBA00023136"/>
    </source>
</evidence>
<dbReference type="VEuPathDB" id="FungiDB:ATEG_04968"/>
<dbReference type="GO" id="GO:0008233">
    <property type="term" value="F:peptidase activity"/>
    <property type="evidence" value="ECO:0007669"/>
    <property type="project" value="UniProtKB-KW"/>
</dbReference>
<keyword evidence="7" id="KW-0862">Zinc</keyword>
<dbReference type="GO" id="GO:0022857">
    <property type="term" value="F:transmembrane transporter activity"/>
    <property type="evidence" value="ECO:0007669"/>
    <property type="project" value="InterPro"/>
</dbReference>
<dbReference type="PANTHER" id="PTHR12283:SF6">
    <property type="entry name" value="GLUTAMINYL-PEPTIDE CYCLOTRANSFERASE-RELATED"/>
    <property type="match status" value="1"/>
</dbReference>
<dbReference type="AlphaFoldDB" id="Q0CMW6"/>
<dbReference type="OrthoDB" id="3907302at2759"/>
<keyword evidence="6" id="KW-0012">Acyltransferase</keyword>
<keyword evidence="7" id="KW-0732">Signal</keyword>
<reference evidence="11" key="1">
    <citation type="submission" date="2005-09" db="EMBL/GenBank/DDBJ databases">
        <title>Annotation of the Aspergillus terreus NIH2624 genome.</title>
        <authorList>
            <person name="Birren B.W."/>
            <person name="Lander E.S."/>
            <person name="Galagan J.E."/>
            <person name="Nusbaum C."/>
            <person name="Devon K."/>
            <person name="Henn M."/>
            <person name="Ma L.-J."/>
            <person name="Jaffe D.B."/>
            <person name="Butler J."/>
            <person name="Alvarez P."/>
            <person name="Gnerre S."/>
            <person name="Grabherr M."/>
            <person name="Kleber M."/>
            <person name="Mauceli E.W."/>
            <person name="Brockman W."/>
            <person name="Rounsley S."/>
            <person name="Young S.K."/>
            <person name="LaButti K."/>
            <person name="Pushparaj V."/>
            <person name="DeCaprio D."/>
            <person name="Crawford M."/>
            <person name="Koehrsen M."/>
            <person name="Engels R."/>
            <person name="Montgomery P."/>
            <person name="Pearson M."/>
            <person name="Howarth C."/>
            <person name="Larson L."/>
            <person name="Luoma S."/>
            <person name="White J."/>
            <person name="Alvarado L."/>
            <person name="Kodira C.D."/>
            <person name="Zeng Q."/>
            <person name="Oleary S."/>
            <person name="Yandava C."/>
            <person name="Denning D.W."/>
            <person name="Nierman W.C."/>
            <person name="Milne T."/>
            <person name="Madden K."/>
        </authorList>
    </citation>
    <scope>NUCLEOTIDE SEQUENCE [LARGE SCALE GENOMIC DNA]</scope>
    <source>
        <strain evidence="11">NIH 2624 / FGSC A1156</strain>
    </source>
</reference>
<dbReference type="EMBL" id="CH476600">
    <property type="protein sequence ID" value="EAU34037.1"/>
    <property type="molecule type" value="Genomic_DNA"/>
</dbReference>
<proteinExistence type="inferred from homology"/>
<accession>Q0CMW6</accession>
<feature type="chain" id="PRO_5005142418" description="Peptide hydrolase" evidence="7">
    <location>
        <begin position="18"/>
        <end position="451"/>
    </location>
</feature>
<dbReference type="eggNOG" id="KOG3946">
    <property type="taxonomic scope" value="Eukaryota"/>
</dbReference>
<comment type="subcellular location">
    <subcellularLocation>
        <location evidence="1">Membrane</location>
    </subcellularLocation>
</comment>
<gene>
    <name evidence="10" type="ORF">ATEG_04968</name>
</gene>
<dbReference type="GeneID" id="4320633"/>
<dbReference type="OMA" id="TPFPSFW"/>
<keyword evidence="7" id="KW-0378">Hydrolase</keyword>
<name>Q0CMW6_ASPTN</name>
<evidence type="ECO:0000256" key="4">
    <source>
        <dbReference type="ARBA" id="ARBA00022989"/>
    </source>
</evidence>
<dbReference type="GO" id="GO:0016020">
    <property type="term" value="C:membrane"/>
    <property type="evidence" value="ECO:0007669"/>
    <property type="project" value="UniProtKB-SubCell"/>
</dbReference>
<keyword evidence="7" id="KW-0645">Protease</keyword>
<dbReference type="InterPro" id="IPR037457">
    <property type="entry name" value="M28_QC"/>
</dbReference>
<dbReference type="SUPFAM" id="SSF53187">
    <property type="entry name" value="Zn-dependent exopeptidases"/>
    <property type="match status" value="1"/>
</dbReference>
<sequence length="451" mass="50070">MSKVIILFGLWLHLVTSYKTLSDETLLRLPRPGPDFNIHDGRILAPILRTRVPDTPGSTAVRNHFIDFFHSSLPEWTIEPHSFTAITPVSGGRNVRFTNFIAFRDHPGAEEGNTTRLTMVAHADSKLRPTGFIGAIDSAAPCAMIMHAARSIDKALTRKWSCGDNSPAAAQGVQIIFTDGEERFSDPPVDIMDQLYGSRALATDWGMQKYPSTARYANRLASISLFVLLDLLGASNPAISSRSNVTNWAYKNLVRLEGRFRDLGGFQSTQNKTDISASRSWFIDTGKGADELEPDHILDDHVPFADRGVDVLPIIDHHPVRGFPRVWHTLDDDGEHLDMAVVGDWSLLVSAFMAEWLELEGIRPQGAGFAIWNQQAAAIVVLVAGPDALERIAWKFFLVLIIPTALYIPVIYFCFPETKKLSLEDINAQFGEVVAVEFSETQAAVQYREKA</sequence>
<dbReference type="Proteomes" id="UP000007963">
    <property type="component" value="Unassembled WGS sequence"/>
</dbReference>
<keyword evidence="7" id="KW-0479">Metal-binding</keyword>
<dbReference type="InterPro" id="IPR040234">
    <property type="entry name" value="QC/QCL"/>
</dbReference>
<evidence type="ECO:0000256" key="6">
    <source>
        <dbReference type="ARBA" id="ARBA00023315"/>
    </source>
</evidence>
<evidence type="ECO:0000256" key="3">
    <source>
        <dbReference type="ARBA" id="ARBA00022692"/>
    </source>
</evidence>
<dbReference type="RefSeq" id="XP_001214146.1">
    <property type="nucleotide sequence ID" value="XM_001214146.1"/>
</dbReference>
<evidence type="ECO:0000313" key="11">
    <source>
        <dbReference type="Proteomes" id="UP000007963"/>
    </source>
</evidence>
<organism evidence="10 11">
    <name type="scientific">Aspergillus terreus (strain NIH 2624 / FGSC A1156)</name>
    <dbReference type="NCBI Taxonomy" id="341663"/>
    <lineage>
        <taxon>Eukaryota</taxon>
        <taxon>Fungi</taxon>
        <taxon>Dikarya</taxon>
        <taxon>Ascomycota</taxon>
        <taxon>Pezizomycotina</taxon>
        <taxon>Eurotiomycetes</taxon>
        <taxon>Eurotiomycetidae</taxon>
        <taxon>Eurotiales</taxon>
        <taxon>Aspergillaceae</taxon>
        <taxon>Aspergillus</taxon>
        <taxon>Aspergillus subgen. Circumdati</taxon>
    </lineage>
</organism>
<evidence type="ECO:0000256" key="7">
    <source>
        <dbReference type="RuleBase" id="RU361240"/>
    </source>
</evidence>
<dbReference type="CDD" id="cd03880">
    <property type="entry name" value="M28_QC_like"/>
    <property type="match status" value="1"/>
</dbReference>
<keyword evidence="5 8" id="KW-0472">Membrane</keyword>
<keyword evidence="2" id="KW-0808">Transferase</keyword>
<evidence type="ECO:0000256" key="1">
    <source>
        <dbReference type="ARBA" id="ARBA00004370"/>
    </source>
</evidence>
<dbReference type="InterPro" id="IPR007484">
    <property type="entry name" value="Peptidase_M28"/>
</dbReference>
<evidence type="ECO:0000259" key="9">
    <source>
        <dbReference type="Pfam" id="PF04389"/>
    </source>
</evidence>
<dbReference type="Pfam" id="PF00083">
    <property type="entry name" value="Sugar_tr"/>
    <property type="match status" value="1"/>
</dbReference>
<evidence type="ECO:0000313" key="10">
    <source>
        <dbReference type="EMBL" id="EAU34037.1"/>
    </source>
</evidence>
<evidence type="ECO:0000256" key="8">
    <source>
        <dbReference type="SAM" id="Phobius"/>
    </source>
</evidence>
<protein>
    <recommendedName>
        <fullName evidence="7">Peptide hydrolase</fullName>
        <ecNumber evidence="7">3.4.-.-</ecNumber>
    </recommendedName>
</protein>
<dbReference type="EC" id="3.4.-.-" evidence="7"/>
<feature type="transmembrane region" description="Helical" evidence="8">
    <location>
        <begin position="392"/>
        <end position="415"/>
    </location>
</feature>
<feature type="domain" description="Peptidase M28" evidence="9">
    <location>
        <begin position="111"/>
        <end position="352"/>
    </location>
</feature>
<evidence type="ECO:0000256" key="2">
    <source>
        <dbReference type="ARBA" id="ARBA00022679"/>
    </source>
</evidence>
<dbReference type="Gene3D" id="3.40.630.10">
    <property type="entry name" value="Zn peptidases"/>
    <property type="match status" value="1"/>
</dbReference>
<dbReference type="Pfam" id="PF04389">
    <property type="entry name" value="Peptidase_M28"/>
    <property type="match status" value="1"/>
</dbReference>
<feature type="signal peptide" evidence="7">
    <location>
        <begin position="1"/>
        <end position="17"/>
    </location>
</feature>
<dbReference type="InterPro" id="IPR005828">
    <property type="entry name" value="MFS_sugar_transport-like"/>
</dbReference>
<comment type="similarity">
    <text evidence="7">Belongs to the peptidase M28 family.</text>
</comment>
<keyword evidence="3 8" id="KW-0812">Transmembrane</keyword>
<dbReference type="GO" id="GO:0016603">
    <property type="term" value="F:glutaminyl-peptide cyclotransferase activity"/>
    <property type="evidence" value="ECO:0007669"/>
    <property type="project" value="InterPro"/>
</dbReference>
<dbReference type="GO" id="GO:0008270">
    <property type="term" value="F:zinc ion binding"/>
    <property type="evidence" value="ECO:0007669"/>
    <property type="project" value="TreeGrafter"/>
</dbReference>
<dbReference type="HOGENOM" id="CLU_045003_0_0_1"/>
<keyword evidence="4 8" id="KW-1133">Transmembrane helix</keyword>
<dbReference type="GO" id="GO:0006508">
    <property type="term" value="P:proteolysis"/>
    <property type="evidence" value="ECO:0007669"/>
    <property type="project" value="UniProtKB-KW"/>
</dbReference>
<dbReference type="PANTHER" id="PTHR12283">
    <property type="entry name" value="GLUTAMINYL-PEPTIDE CYCLOTRANSFERASE"/>
    <property type="match status" value="1"/>
</dbReference>